<dbReference type="GO" id="GO:0008017">
    <property type="term" value="F:microtubule binding"/>
    <property type="evidence" value="ECO:0000318"/>
    <property type="project" value="GO_Central"/>
</dbReference>
<keyword evidence="7" id="KW-1185">Reference proteome</keyword>
<evidence type="ECO:0000256" key="5">
    <source>
        <dbReference type="SAM" id="Coils"/>
    </source>
</evidence>
<keyword evidence="2 5" id="KW-0175">Coiled coil</keyword>
<dbReference type="GO" id="GO:0072686">
    <property type="term" value="C:mitotic spindle"/>
    <property type="evidence" value="ECO:0000318"/>
    <property type="project" value="GO_Central"/>
</dbReference>
<evidence type="ECO:0000313" key="6">
    <source>
        <dbReference type="Ensembl" id="ENSGALP00010016703.1"/>
    </source>
</evidence>
<reference evidence="6" key="3">
    <citation type="submission" date="2025-09" db="UniProtKB">
        <authorList>
            <consortium name="Ensembl"/>
        </authorList>
    </citation>
    <scope>IDENTIFICATION</scope>
    <source>
        <strain evidence="6">broiler</strain>
    </source>
</reference>
<dbReference type="InterPro" id="IPR009829">
    <property type="entry name" value="SKA1"/>
</dbReference>
<evidence type="ECO:0000256" key="1">
    <source>
        <dbReference type="ARBA" id="ARBA00006836"/>
    </source>
</evidence>
<dbReference type="RefSeq" id="XP_046790418.1">
    <property type="nucleotide sequence ID" value="XM_046934462.1"/>
</dbReference>
<dbReference type="FunFam" id="1.10.10.1890:FF:000002">
    <property type="entry name" value="Spindle and kinetochore-associated protein 1"/>
    <property type="match status" value="1"/>
</dbReference>
<evidence type="ECO:0000313" key="7">
    <source>
        <dbReference type="Proteomes" id="UP000000539"/>
    </source>
</evidence>
<dbReference type="CTD" id="220134"/>
<name>A0A8V0YDY5_CHICK</name>
<reference evidence="6" key="1">
    <citation type="submission" date="2020-11" db="EMBL/GenBank/DDBJ databases">
        <title>Gallus gallus (Chicken) genome, bGalGal1, GRCg7b, maternal haplotype autosomes + Z &amp; W.</title>
        <authorList>
            <person name="Warren W."/>
            <person name="Formenti G."/>
            <person name="Fedrigo O."/>
            <person name="Haase B."/>
            <person name="Mountcastle J."/>
            <person name="Balacco J."/>
            <person name="Tracey A."/>
            <person name="Schneider V."/>
            <person name="Okimoto R."/>
            <person name="Cheng H."/>
            <person name="Hawken R."/>
            <person name="Howe K."/>
            <person name="Jarvis E.D."/>
        </authorList>
    </citation>
    <scope>NUCLEOTIDE SEQUENCE [LARGE SCALE GENOMIC DNA]</scope>
    <source>
        <strain evidence="6">Broiler</strain>
    </source>
</reference>
<dbReference type="GeneID" id="107049906"/>
<proteinExistence type="inferred from homology"/>
<dbReference type="RefSeq" id="XP_040511221.1">
    <property type="nucleotide sequence ID" value="XM_040655287.2"/>
</dbReference>
<dbReference type="Gene3D" id="6.10.250.1370">
    <property type="match status" value="1"/>
</dbReference>
<dbReference type="PANTHER" id="PTHR28573:SF1">
    <property type="entry name" value="SPINDLE AND KINETOCHORE-ASSOCIATED PROTEIN 1"/>
    <property type="match status" value="1"/>
</dbReference>
<dbReference type="GO" id="GO:0000278">
    <property type="term" value="P:mitotic cell cycle"/>
    <property type="evidence" value="ECO:0000318"/>
    <property type="project" value="GO_Central"/>
</dbReference>
<evidence type="ECO:0000256" key="2">
    <source>
        <dbReference type="ARBA" id="ARBA00023054"/>
    </source>
</evidence>
<feature type="coiled-coil region" evidence="5">
    <location>
        <begin position="49"/>
        <end position="86"/>
    </location>
</feature>
<comment type="similarity">
    <text evidence="1">Belongs to the SKA1 family.</text>
</comment>
<organism evidence="6 7">
    <name type="scientific">Gallus gallus</name>
    <name type="common">Chicken</name>
    <dbReference type="NCBI Taxonomy" id="9031"/>
    <lineage>
        <taxon>Eukaryota</taxon>
        <taxon>Metazoa</taxon>
        <taxon>Chordata</taxon>
        <taxon>Craniata</taxon>
        <taxon>Vertebrata</taxon>
        <taxon>Euteleostomi</taxon>
        <taxon>Archelosauria</taxon>
        <taxon>Archosauria</taxon>
        <taxon>Dinosauria</taxon>
        <taxon>Saurischia</taxon>
        <taxon>Theropoda</taxon>
        <taxon>Coelurosauria</taxon>
        <taxon>Aves</taxon>
        <taxon>Neognathae</taxon>
        <taxon>Galloanserae</taxon>
        <taxon>Galliformes</taxon>
        <taxon>Phasianidae</taxon>
        <taxon>Phasianinae</taxon>
        <taxon>Gallus</taxon>
    </lineage>
</organism>
<dbReference type="Pfam" id="PF07160">
    <property type="entry name" value="SKA1"/>
    <property type="match status" value="1"/>
</dbReference>
<sequence length="217" mass="24769">MEAEGLEALSRHLAAKIGLIKRLLQLRGLGRREMLAEVGMEVAVLHGLLGRMEEEVNQRRQLAAALQEMRKRAEKEKWEAERLQLVKKAAKEAPLVNDAPLISDEEFESVPGYMRGRLTLAQTNAALRALHAAAASKYRLLRHPPKSLPSSSRALCHRFREEETKETQGLTFVVEADLKEFTQLKVDRTFHRIVGVLRHCRRLREVRGARLVRYVLP</sequence>
<gene>
    <name evidence="6" type="primary">SKA1</name>
</gene>
<reference evidence="6" key="2">
    <citation type="submission" date="2025-08" db="UniProtKB">
        <authorList>
            <consortium name="Ensembl"/>
        </authorList>
    </citation>
    <scope>IDENTIFICATION</scope>
    <source>
        <strain evidence="6">broiler</strain>
    </source>
</reference>
<dbReference type="GO" id="GO:0000940">
    <property type="term" value="C:outer kinetochore"/>
    <property type="evidence" value="ECO:0000318"/>
    <property type="project" value="GO_Central"/>
</dbReference>
<dbReference type="PANTHER" id="PTHR28573">
    <property type="entry name" value="SPINDLE AND KINETOCHORE-ASSOCIATED PROTEIN 1"/>
    <property type="match status" value="1"/>
</dbReference>
<dbReference type="GO" id="GO:0031110">
    <property type="term" value="P:regulation of microtubule polymerization or depolymerization"/>
    <property type="evidence" value="ECO:0000318"/>
    <property type="project" value="GO_Central"/>
</dbReference>
<dbReference type="GO" id="GO:0005876">
    <property type="term" value="C:spindle microtubule"/>
    <property type="evidence" value="ECO:0000318"/>
    <property type="project" value="GO_Central"/>
</dbReference>
<evidence type="ECO:0000256" key="3">
    <source>
        <dbReference type="ARBA" id="ARBA00047182"/>
    </source>
</evidence>
<dbReference type="OrthoDB" id="5962at2759"/>
<dbReference type="InterPro" id="IPR042031">
    <property type="entry name" value="SKA1_MBD_sf"/>
</dbReference>
<accession>A0A8V0YDY5</accession>
<dbReference type="Gene3D" id="1.10.10.1890">
    <property type="entry name" value="Ska1 microtubule binding domain-like"/>
    <property type="match status" value="1"/>
</dbReference>
<dbReference type="AlphaFoldDB" id="A0A8V0YDY5"/>
<dbReference type="SMR" id="A0A8V0YDY5"/>
<dbReference type="Ensembl" id="ENSGALT00010028944.1">
    <property type="protein sequence ID" value="ENSGALP00010016703.1"/>
    <property type="gene ID" value="ENSGALG00010012079.1"/>
</dbReference>
<dbReference type="GeneTree" id="ENSGT00940000166139"/>
<dbReference type="GO" id="GO:0007059">
    <property type="term" value="P:chromosome segregation"/>
    <property type="evidence" value="ECO:0000318"/>
    <property type="project" value="GO_Central"/>
</dbReference>
<dbReference type="GO" id="GO:0051301">
    <property type="term" value="P:cell division"/>
    <property type="evidence" value="ECO:0007669"/>
    <property type="project" value="InterPro"/>
</dbReference>
<evidence type="ECO:0000256" key="4">
    <source>
        <dbReference type="ARBA" id="ARBA00047202"/>
    </source>
</evidence>
<dbReference type="Proteomes" id="UP000000539">
    <property type="component" value="Chromosome W"/>
</dbReference>
<protein>
    <recommendedName>
        <fullName evidence="3">SKA complex subunit 1</fullName>
    </recommendedName>
    <alternativeName>
        <fullName evidence="4">Spindle and kinetochore-associated protein 1</fullName>
    </alternativeName>
</protein>